<keyword evidence="1" id="KW-0472">Membrane</keyword>
<feature type="transmembrane region" description="Helical" evidence="1">
    <location>
        <begin position="51"/>
        <end position="76"/>
    </location>
</feature>
<evidence type="ECO:0000313" key="3">
    <source>
        <dbReference type="Proteomes" id="UP001054837"/>
    </source>
</evidence>
<name>A0AAV4X5Z8_9ARAC</name>
<evidence type="ECO:0000256" key="1">
    <source>
        <dbReference type="SAM" id="Phobius"/>
    </source>
</evidence>
<accession>A0AAV4X5Z8</accession>
<organism evidence="2 3">
    <name type="scientific">Caerostris darwini</name>
    <dbReference type="NCBI Taxonomy" id="1538125"/>
    <lineage>
        <taxon>Eukaryota</taxon>
        <taxon>Metazoa</taxon>
        <taxon>Ecdysozoa</taxon>
        <taxon>Arthropoda</taxon>
        <taxon>Chelicerata</taxon>
        <taxon>Arachnida</taxon>
        <taxon>Araneae</taxon>
        <taxon>Araneomorphae</taxon>
        <taxon>Entelegynae</taxon>
        <taxon>Araneoidea</taxon>
        <taxon>Araneidae</taxon>
        <taxon>Caerostris</taxon>
    </lineage>
</organism>
<protein>
    <submittedName>
        <fullName evidence="2">Uncharacterized protein</fullName>
    </submittedName>
</protein>
<gene>
    <name evidence="2" type="primary">AVEN_194614_1</name>
    <name evidence="2" type="ORF">CDAR_605141</name>
</gene>
<sequence length="146" mass="16011">MIESHSLHFNSSRESPDITKKTTLKIVKTSDKGQDFTNRQSSNTLGVGGPVAAGLAFVGLNLAFISLLVPFVLTAVASGERRNYHSDDVSSLLRELDKLGNIYGFDLNDLNHSDRSSSNESRDVMDKIARFGHVLLTHIKKANHST</sequence>
<dbReference type="AlphaFoldDB" id="A0AAV4X5Z8"/>
<keyword evidence="1" id="KW-1133">Transmembrane helix</keyword>
<keyword evidence="3" id="KW-1185">Reference proteome</keyword>
<dbReference type="Proteomes" id="UP001054837">
    <property type="component" value="Unassembled WGS sequence"/>
</dbReference>
<proteinExistence type="predicted"/>
<dbReference type="EMBL" id="BPLQ01015704">
    <property type="protein sequence ID" value="GIY89978.1"/>
    <property type="molecule type" value="Genomic_DNA"/>
</dbReference>
<evidence type="ECO:0000313" key="2">
    <source>
        <dbReference type="EMBL" id="GIY89978.1"/>
    </source>
</evidence>
<reference evidence="2 3" key="1">
    <citation type="submission" date="2021-06" db="EMBL/GenBank/DDBJ databases">
        <title>Caerostris darwini draft genome.</title>
        <authorList>
            <person name="Kono N."/>
            <person name="Arakawa K."/>
        </authorList>
    </citation>
    <scope>NUCLEOTIDE SEQUENCE [LARGE SCALE GENOMIC DNA]</scope>
</reference>
<comment type="caution">
    <text evidence="2">The sequence shown here is derived from an EMBL/GenBank/DDBJ whole genome shotgun (WGS) entry which is preliminary data.</text>
</comment>
<keyword evidence="1" id="KW-0812">Transmembrane</keyword>